<dbReference type="AlphaFoldDB" id="A0AAV7KYY6"/>
<dbReference type="EMBL" id="JANPWB010000016">
    <property type="protein sequence ID" value="KAJ1084480.1"/>
    <property type="molecule type" value="Genomic_DNA"/>
</dbReference>
<keyword evidence="2" id="KW-1185">Reference proteome</keyword>
<comment type="caution">
    <text evidence="1">The sequence shown here is derived from an EMBL/GenBank/DDBJ whole genome shotgun (WGS) entry which is preliminary data.</text>
</comment>
<evidence type="ECO:0000313" key="1">
    <source>
        <dbReference type="EMBL" id="KAJ1084480.1"/>
    </source>
</evidence>
<proteinExistence type="predicted"/>
<protein>
    <submittedName>
        <fullName evidence="1">Uncharacterized protein</fullName>
    </submittedName>
</protein>
<evidence type="ECO:0000313" key="2">
    <source>
        <dbReference type="Proteomes" id="UP001066276"/>
    </source>
</evidence>
<accession>A0AAV7KYY6</accession>
<dbReference type="Proteomes" id="UP001066276">
    <property type="component" value="Chromosome 12"/>
</dbReference>
<sequence>MCRDPGAVLVVVAAAVEERHPLYGAAKTAAVADMRQSPRCGGCHGERERQPLCGAARQLQEEVITFKAFLMRERKKKIGSLQKEFDHTMSSYELYDDPIAWSRLQNAKTQLKDFFLAAEIVNRSTCFQQYYEESEHVGKCLAHYAKKRQNA</sequence>
<reference evidence="1" key="1">
    <citation type="journal article" date="2022" name="bioRxiv">
        <title>Sequencing and chromosome-scale assembly of the giantPleurodeles waltlgenome.</title>
        <authorList>
            <person name="Brown T."/>
            <person name="Elewa A."/>
            <person name="Iarovenko S."/>
            <person name="Subramanian E."/>
            <person name="Araus A.J."/>
            <person name="Petzold A."/>
            <person name="Susuki M."/>
            <person name="Suzuki K.-i.T."/>
            <person name="Hayashi T."/>
            <person name="Toyoda A."/>
            <person name="Oliveira C."/>
            <person name="Osipova E."/>
            <person name="Leigh N.D."/>
            <person name="Simon A."/>
            <person name="Yun M.H."/>
        </authorList>
    </citation>
    <scope>NUCLEOTIDE SEQUENCE</scope>
    <source>
        <strain evidence="1">20211129_DDA</strain>
        <tissue evidence="1">Liver</tissue>
    </source>
</reference>
<gene>
    <name evidence="1" type="ORF">NDU88_004627</name>
</gene>
<name>A0AAV7KYY6_PLEWA</name>
<organism evidence="1 2">
    <name type="scientific">Pleurodeles waltl</name>
    <name type="common">Iberian ribbed newt</name>
    <dbReference type="NCBI Taxonomy" id="8319"/>
    <lineage>
        <taxon>Eukaryota</taxon>
        <taxon>Metazoa</taxon>
        <taxon>Chordata</taxon>
        <taxon>Craniata</taxon>
        <taxon>Vertebrata</taxon>
        <taxon>Euteleostomi</taxon>
        <taxon>Amphibia</taxon>
        <taxon>Batrachia</taxon>
        <taxon>Caudata</taxon>
        <taxon>Salamandroidea</taxon>
        <taxon>Salamandridae</taxon>
        <taxon>Pleurodelinae</taxon>
        <taxon>Pleurodeles</taxon>
    </lineage>
</organism>